<dbReference type="PROSITE" id="PS50082">
    <property type="entry name" value="WD_REPEATS_2"/>
    <property type="match status" value="5"/>
</dbReference>
<dbReference type="PRINTS" id="PR00320">
    <property type="entry name" value="GPROTEINBRPT"/>
</dbReference>
<dbReference type="InterPro" id="IPR015943">
    <property type="entry name" value="WD40/YVTN_repeat-like_dom_sf"/>
</dbReference>
<dbReference type="AlphaFoldDB" id="A0A5A8CX40"/>
<dbReference type="PANTHER" id="PTHR19848:SF8">
    <property type="entry name" value="F-BOX AND WD REPEAT DOMAIN CONTAINING 7"/>
    <property type="match status" value="1"/>
</dbReference>
<evidence type="ECO:0000313" key="6">
    <source>
        <dbReference type="EMBL" id="KAA0158968.1"/>
    </source>
</evidence>
<proteinExistence type="predicted"/>
<evidence type="ECO:0000256" key="3">
    <source>
        <dbReference type="PROSITE-ProRule" id="PRU00221"/>
    </source>
</evidence>
<organism evidence="5 8">
    <name type="scientific">Cafeteria roenbergensis</name>
    <name type="common">Marine flagellate</name>
    <dbReference type="NCBI Taxonomy" id="33653"/>
    <lineage>
        <taxon>Eukaryota</taxon>
        <taxon>Sar</taxon>
        <taxon>Stramenopiles</taxon>
        <taxon>Bigyra</taxon>
        <taxon>Opalozoa</taxon>
        <taxon>Bicosoecida</taxon>
        <taxon>Cafeteriaceae</taxon>
        <taxon>Cafeteria</taxon>
    </lineage>
</organism>
<comment type="caution">
    <text evidence="5">The sequence shown here is derived from an EMBL/GenBank/DDBJ whole genome shotgun (WGS) entry which is preliminary data.</text>
</comment>
<feature type="repeat" description="WD" evidence="3">
    <location>
        <begin position="13"/>
        <end position="57"/>
    </location>
</feature>
<evidence type="ECO:0000256" key="1">
    <source>
        <dbReference type="ARBA" id="ARBA00022574"/>
    </source>
</evidence>
<feature type="repeat" description="WD" evidence="3">
    <location>
        <begin position="100"/>
        <end position="141"/>
    </location>
</feature>
<evidence type="ECO:0000313" key="8">
    <source>
        <dbReference type="Proteomes" id="UP000323011"/>
    </source>
</evidence>
<dbReference type="EMBL" id="VLTN01000003">
    <property type="protein sequence ID" value="KAA0156730.1"/>
    <property type="molecule type" value="Genomic_DNA"/>
</dbReference>
<dbReference type="Proteomes" id="UP000323011">
    <property type="component" value="Unassembled WGS sequence"/>
</dbReference>
<evidence type="ECO:0000313" key="9">
    <source>
        <dbReference type="Proteomes" id="UP000324907"/>
    </source>
</evidence>
<dbReference type="InterPro" id="IPR019775">
    <property type="entry name" value="WD40_repeat_CS"/>
</dbReference>
<keyword evidence="1 3" id="KW-0853">WD repeat</keyword>
<dbReference type="OMA" id="NYALKCT"/>
<dbReference type="InterPro" id="IPR001680">
    <property type="entry name" value="WD40_rpt"/>
</dbReference>
<dbReference type="Proteomes" id="UP000325113">
    <property type="component" value="Unassembled WGS sequence"/>
</dbReference>
<dbReference type="InterPro" id="IPR036322">
    <property type="entry name" value="WD40_repeat_dom_sf"/>
</dbReference>
<protein>
    <recommendedName>
        <fullName evidence="4">WDR5-like beta-propeller domain-containing protein</fullName>
    </recommendedName>
</protein>
<evidence type="ECO:0000313" key="10">
    <source>
        <dbReference type="Proteomes" id="UP000325113"/>
    </source>
</evidence>
<keyword evidence="2" id="KW-0677">Repeat</keyword>
<dbReference type="SMART" id="SM00320">
    <property type="entry name" value="WD40"/>
    <property type="match status" value="5"/>
</dbReference>
<dbReference type="Gene3D" id="2.130.10.10">
    <property type="entry name" value="YVTN repeat-like/Quinoprotein amine dehydrogenase"/>
    <property type="match status" value="1"/>
</dbReference>
<feature type="repeat" description="WD" evidence="3">
    <location>
        <begin position="58"/>
        <end position="99"/>
    </location>
</feature>
<evidence type="ECO:0000256" key="2">
    <source>
        <dbReference type="ARBA" id="ARBA00022737"/>
    </source>
</evidence>
<dbReference type="InterPro" id="IPR059122">
    <property type="entry name" value="Beta-prop_WDR5-like"/>
</dbReference>
<dbReference type="SUPFAM" id="SSF50978">
    <property type="entry name" value="WD40 repeat-like"/>
    <property type="match status" value="1"/>
</dbReference>
<dbReference type="PANTHER" id="PTHR19848">
    <property type="entry name" value="WD40 REPEAT PROTEIN"/>
    <property type="match status" value="1"/>
</dbReference>
<evidence type="ECO:0000313" key="7">
    <source>
        <dbReference type="EMBL" id="KAA0165142.1"/>
    </source>
</evidence>
<dbReference type="EMBL" id="VLTM01000060">
    <property type="protein sequence ID" value="KAA0158968.1"/>
    <property type="molecule type" value="Genomic_DNA"/>
</dbReference>
<dbReference type="PROSITE" id="PS50294">
    <property type="entry name" value="WD_REPEATS_REGION"/>
    <property type="match status" value="4"/>
</dbReference>
<accession>A0A5A8CX40</accession>
<dbReference type="EMBL" id="VLTL01000049">
    <property type="protein sequence ID" value="KAA0165142.1"/>
    <property type="molecule type" value="Genomic_DNA"/>
</dbReference>
<reference evidence="8 9" key="1">
    <citation type="submission" date="2019-07" db="EMBL/GenBank/DDBJ databases">
        <title>Genomes of Cafeteria roenbergensis.</title>
        <authorList>
            <person name="Fischer M.G."/>
            <person name="Hackl T."/>
            <person name="Roman M."/>
        </authorList>
    </citation>
    <scope>NUCLEOTIDE SEQUENCE [LARGE SCALE GENOMIC DNA]</scope>
    <source>
        <strain evidence="5 8">BVI</strain>
        <strain evidence="6 10">Cflag</strain>
        <strain evidence="7 9">RCC970-E3</strain>
    </source>
</reference>
<feature type="repeat" description="WD" evidence="3">
    <location>
        <begin position="192"/>
        <end position="226"/>
    </location>
</feature>
<evidence type="ECO:0000313" key="5">
    <source>
        <dbReference type="EMBL" id="KAA0156730.1"/>
    </source>
</evidence>
<keyword evidence="8" id="KW-1185">Reference proteome</keyword>
<dbReference type="Proteomes" id="UP000324907">
    <property type="component" value="Unassembled WGS sequence"/>
</dbReference>
<dbReference type="InterPro" id="IPR020472">
    <property type="entry name" value="WD40_PAC1"/>
</dbReference>
<dbReference type="PROSITE" id="PS00678">
    <property type="entry name" value="WD_REPEATS_1"/>
    <property type="match status" value="3"/>
</dbReference>
<gene>
    <name evidence="7" type="ORF">FNF28_03541</name>
    <name evidence="5" type="ORF">FNF29_00841</name>
    <name evidence="6" type="ORF">FNF31_05138</name>
</gene>
<sequence length="340" mass="36008">MPSLPDFKQVKTYEGHTGSISSVRLSKGFDAGRLILSASADRTVKIWHTSSGTLLRDWAGHEQGVADVAWSDQSDFAVSASDDGSVRVWDVEADTCLAALRGHDSQVMSVDFSPRGNLIASGGTDDRVVLWDARSGRQLRSIPAHSGPITGVSFSPDGQLLATSAFDGLIRFWDVATGHCLYTLIDDSAPCVGAVRFTANGCFVLSSTLDSSVRLWDYAGNKTVRRMTGHENTRFTCLPALCCSSENKRAHRVVSATEAGPGVQVWELQSAAPLQTVSGFGGVPLTIDAHLTQDAFVTGEIGTRPPLRLFVAGDASWLAEEAEEDKAALGIGAPAAAATA</sequence>
<feature type="repeat" description="WD" evidence="3">
    <location>
        <begin position="142"/>
        <end position="183"/>
    </location>
</feature>
<dbReference type="Pfam" id="PF25175">
    <property type="entry name" value="Beta-prop_WDR5"/>
    <property type="match status" value="1"/>
</dbReference>
<evidence type="ECO:0000259" key="4">
    <source>
        <dbReference type="Pfam" id="PF25175"/>
    </source>
</evidence>
<feature type="domain" description="WDR5-like beta-propeller" evidence="4">
    <location>
        <begin position="13"/>
        <end position="303"/>
    </location>
</feature>
<name>A0A5A8CX40_CAFRO</name>
<dbReference type="CDD" id="cd00200">
    <property type="entry name" value="WD40"/>
    <property type="match status" value="1"/>
</dbReference>